<keyword evidence="1" id="KW-1133">Transmembrane helix</keyword>
<feature type="transmembrane region" description="Helical" evidence="1">
    <location>
        <begin position="107"/>
        <end position="128"/>
    </location>
</feature>
<feature type="transmembrane region" description="Helical" evidence="1">
    <location>
        <begin position="148"/>
        <end position="173"/>
    </location>
</feature>
<reference evidence="3 4" key="1">
    <citation type="submission" date="2024-02" db="EMBL/GenBank/DDBJ databases">
        <authorList>
            <person name="Vignale AGUSTIN F."/>
            <person name="Sosa J E."/>
            <person name="Modenutti C."/>
        </authorList>
    </citation>
    <scope>NUCLEOTIDE SEQUENCE [LARGE SCALE GENOMIC DNA]</scope>
</reference>
<protein>
    <recommendedName>
        <fullName evidence="2">PGG domain-containing protein</fullName>
    </recommendedName>
</protein>
<evidence type="ECO:0000259" key="2">
    <source>
        <dbReference type="Pfam" id="PF13962"/>
    </source>
</evidence>
<proteinExistence type="predicted"/>
<organism evidence="3 4">
    <name type="scientific">Ilex paraguariensis</name>
    <name type="common">yerba mate</name>
    <dbReference type="NCBI Taxonomy" id="185542"/>
    <lineage>
        <taxon>Eukaryota</taxon>
        <taxon>Viridiplantae</taxon>
        <taxon>Streptophyta</taxon>
        <taxon>Embryophyta</taxon>
        <taxon>Tracheophyta</taxon>
        <taxon>Spermatophyta</taxon>
        <taxon>Magnoliopsida</taxon>
        <taxon>eudicotyledons</taxon>
        <taxon>Gunneridae</taxon>
        <taxon>Pentapetalae</taxon>
        <taxon>asterids</taxon>
        <taxon>campanulids</taxon>
        <taxon>Aquifoliales</taxon>
        <taxon>Aquifoliaceae</taxon>
        <taxon>Ilex</taxon>
    </lineage>
</organism>
<keyword evidence="4" id="KW-1185">Reference proteome</keyword>
<comment type="caution">
    <text evidence="3">The sequence shown here is derived from an EMBL/GenBank/DDBJ whole genome shotgun (WGS) entry which is preliminary data.</text>
</comment>
<dbReference type="EMBL" id="CAUOFW020002169">
    <property type="protein sequence ID" value="CAK9151789.1"/>
    <property type="molecule type" value="Genomic_DNA"/>
</dbReference>
<evidence type="ECO:0000313" key="3">
    <source>
        <dbReference type="EMBL" id="CAK9151789.1"/>
    </source>
</evidence>
<evidence type="ECO:0000256" key="1">
    <source>
        <dbReference type="SAM" id="Phobius"/>
    </source>
</evidence>
<dbReference type="InterPro" id="IPR026961">
    <property type="entry name" value="PGG_dom"/>
</dbReference>
<dbReference type="AlphaFoldDB" id="A0ABC8S3Q7"/>
<keyword evidence="1" id="KW-0472">Membrane</keyword>
<gene>
    <name evidence="3" type="ORF">ILEXP_LOCUS19954</name>
</gene>
<accession>A0ABC8S3Q7</accession>
<keyword evidence="1" id="KW-0812">Transmembrane</keyword>
<sequence>MSGGYIQSGSTNQGMTVLSKKTQLSRLRNTVGLAIYVVLAAIEAMMVAFSTGAYVVLAQTDLIRVGATLGRRDVISGDNDEIIMTKRHHAHEKVLPVDIRKTTNIHLIVAALIATVTFATCFIVPGGYNGNEGSDQDDIKRGKLVQHYSAAYCLTIIAMEAMLIAFITGMYILVHSKSLAISFCVIGEWVDKVCKAKEVIKGLWPCAKGESSDTSEVPG</sequence>
<dbReference type="PANTHER" id="PTHR24177">
    <property type="entry name" value="CASKIN"/>
    <property type="match status" value="1"/>
</dbReference>
<name>A0ABC8S3Q7_9AQUA</name>
<dbReference type="Proteomes" id="UP001642360">
    <property type="component" value="Unassembled WGS sequence"/>
</dbReference>
<feature type="transmembrane region" description="Helical" evidence="1">
    <location>
        <begin position="33"/>
        <end position="57"/>
    </location>
</feature>
<evidence type="ECO:0000313" key="4">
    <source>
        <dbReference type="Proteomes" id="UP001642360"/>
    </source>
</evidence>
<dbReference type="PANTHER" id="PTHR24177:SF427">
    <property type="entry name" value="ANKYRIN REPEAT FAMILY PROTEIN"/>
    <property type="match status" value="1"/>
</dbReference>
<feature type="domain" description="PGG" evidence="2">
    <location>
        <begin position="99"/>
        <end position="133"/>
    </location>
</feature>
<dbReference type="Pfam" id="PF13962">
    <property type="entry name" value="PGG"/>
    <property type="match status" value="1"/>
</dbReference>